<protein>
    <recommendedName>
        <fullName evidence="4">Transposase MuDR plant domain-containing protein</fullName>
    </recommendedName>
</protein>
<dbReference type="Gramene" id="KQL05135">
    <property type="protein sequence ID" value="KQL05135"/>
    <property type="gene ID" value="SETIT_004540mg"/>
</dbReference>
<dbReference type="InParanoid" id="K3XRJ7"/>
<evidence type="ECO:0000256" key="1">
    <source>
        <dbReference type="SAM" id="MobiDB-lite"/>
    </source>
</evidence>
<reference evidence="3" key="1">
    <citation type="journal article" date="2012" name="Nat. Biotechnol.">
        <title>Reference genome sequence of the model plant Setaria.</title>
        <authorList>
            <person name="Bennetzen J.L."/>
            <person name="Schmutz J."/>
            <person name="Wang H."/>
            <person name="Percifield R."/>
            <person name="Hawkins J."/>
            <person name="Pontaroli A.C."/>
            <person name="Estep M."/>
            <person name="Feng L."/>
            <person name="Vaughn J.N."/>
            <person name="Grimwood J."/>
            <person name="Jenkins J."/>
            <person name="Barry K."/>
            <person name="Lindquist E."/>
            <person name="Hellsten U."/>
            <person name="Deshpande S."/>
            <person name="Wang X."/>
            <person name="Wu X."/>
            <person name="Mitros T."/>
            <person name="Triplett J."/>
            <person name="Yang X."/>
            <person name="Ye C.Y."/>
            <person name="Mauro-Herrera M."/>
            <person name="Wang L."/>
            <person name="Li P."/>
            <person name="Sharma M."/>
            <person name="Sharma R."/>
            <person name="Ronald P.C."/>
            <person name="Panaud O."/>
            <person name="Kellogg E.A."/>
            <person name="Brutnell T.P."/>
            <person name="Doust A.N."/>
            <person name="Tuskan G.A."/>
            <person name="Rokhsar D."/>
            <person name="Devos K.M."/>
        </authorList>
    </citation>
    <scope>NUCLEOTIDE SEQUENCE [LARGE SCALE GENOMIC DNA]</scope>
    <source>
        <strain evidence="3">cv. Yugu1</strain>
    </source>
</reference>
<feature type="region of interest" description="Disordered" evidence="1">
    <location>
        <begin position="140"/>
        <end position="173"/>
    </location>
</feature>
<dbReference type="AlphaFoldDB" id="K3XRJ7"/>
<dbReference type="HOGENOM" id="CLU_1231695_0_0_1"/>
<evidence type="ECO:0000313" key="3">
    <source>
        <dbReference type="Proteomes" id="UP000004995"/>
    </source>
</evidence>
<dbReference type="EMBL" id="AGNK02002987">
    <property type="status" value="NOT_ANNOTATED_CDS"/>
    <property type="molecule type" value="Genomic_DNA"/>
</dbReference>
<dbReference type="Proteomes" id="UP000004995">
    <property type="component" value="Unassembled WGS sequence"/>
</dbReference>
<name>K3XRJ7_SETIT</name>
<evidence type="ECO:0000313" key="2">
    <source>
        <dbReference type="EnsemblPlants" id="KQL05135"/>
    </source>
</evidence>
<accession>K3XRJ7</accession>
<reference evidence="2" key="2">
    <citation type="submission" date="2018-08" db="UniProtKB">
        <authorList>
            <consortium name="EnsemblPlants"/>
        </authorList>
    </citation>
    <scope>IDENTIFICATION</scope>
    <source>
        <strain evidence="2">Yugu1</strain>
    </source>
</reference>
<sequence length="225" mass="25464">MDRLVHMFHGGIVKENGEFENMNEVVELFDARPSFKDLVDRAMRKYGCGVDEMTLRGRFDCGKARPHYVLMNLASESNWKQYEEVIEHANVVCLEVWEEAKIDDDEISLGFKDDDFQEEDGAQDVQANAHEDIVVGDGLECEEEESQSEEDGPESEEEESQSEEDGPQVNTTTVHDVEDIGCVDKCVDYTLNVLQLLKECYVKLPSIPSSKDISMVHKAICQSTC</sequence>
<proteinExistence type="predicted"/>
<evidence type="ECO:0008006" key="4">
    <source>
        <dbReference type="Google" id="ProtNLM"/>
    </source>
</evidence>
<keyword evidence="3" id="KW-1185">Reference proteome</keyword>
<feature type="compositionally biased region" description="Acidic residues" evidence="1">
    <location>
        <begin position="140"/>
        <end position="166"/>
    </location>
</feature>
<dbReference type="EnsemblPlants" id="KQL05135">
    <property type="protein sequence ID" value="KQL05135"/>
    <property type="gene ID" value="SETIT_004540mg"/>
</dbReference>
<organism evidence="2 3">
    <name type="scientific">Setaria italica</name>
    <name type="common">Foxtail millet</name>
    <name type="synonym">Panicum italicum</name>
    <dbReference type="NCBI Taxonomy" id="4555"/>
    <lineage>
        <taxon>Eukaryota</taxon>
        <taxon>Viridiplantae</taxon>
        <taxon>Streptophyta</taxon>
        <taxon>Embryophyta</taxon>
        <taxon>Tracheophyta</taxon>
        <taxon>Spermatophyta</taxon>
        <taxon>Magnoliopsida</taxon>
        <taxon>Liliopsida</taxon>
        <taxon>Poales</taxon>
        <taxon>Poaceae</taxon>
        <taxon>PACMAD clade</taxon>
        <taxon>Panicoideae</taxon>
        <taxon>Panicodae</taxon>
        <taxon>Paniceae</taxon>
        <taxon>Cenchrinae</taxon>
        <taxon>Setaria</taxon>
    </lineage>
</organism>